<dbReference type="GO" id="GO:0020037">
    <property type="term" value="F:heme binding"/>
    <property type="evidence" value="ECO:0007669"/>
    <property type="project" value="InterPro"/>
</dbReference>
<feature type="signal peptide" evidence="1">
    <location>
        <begin position="1"/>
        <end position="27"/>
    </location>
</feature>
<gene>
    <name evidence="2" type="ORF">FHS57_000745</name>
</gene>
<feature type="chain" id="PRO_5030630642" evidence="1">
    <location>
        <begin position="28"/>
        <end position="121"/>
    </location>
</feature>
<evidence type="ECO:0000313" key="3">
    <source>
        <dbReference type="Proteomes" id="UP000541352"/>
    </source>
</evidence>
<dbReference type="GO" id="GO:0009055">
    <property type="term" value="F:electron transfer activity"/>
    <property type="evidence" value="ECO:0007669"/>
    <property type="project" value="InterPro"/>
</dbReference>
<dbReference type="AlphaFoldDB" id="A0A7W5ZG85"/>
<dbReference type="SUPFAM" id="SSF46626">
    <property type="entry name" value="Cytochrome c"/>
    <property type="match status" value="1"/>
</dbReference>
<comment type="caution">
    <text evidence="2">The sequence shown here is derived from an EMBL/GenBank/DDBJ whole genome shotgun (WGS) entry which is preliminary data.</text>
</comment>
<dbReference type="EMBL" id="JACIBY010000001">
    <property type="protein sequence ID" value="MBB3836763.1"/>
    <property type="molecule type" value="Genomic_DNA"/>
</dbReference>
<evidence type="ECO:0000256" key="1">
    <source>
        <dbReference type="SAM" id="SignalP"/>
    </source>
</evidence>
<name>A0A7W5ZG85_9BACT</name>
<reference evidence="2 3" key="1">
    <citation type="submission" date="2020-08" db="EMBL/GenBank/DDBJ databases">
        <title>Genomic Encyclopedia of Type Strains, Phase IV (KMG-IV): sequencing the most valuable type-strain genomes for metagenomic binning, comparative biology and taxonomic classification.</title>
        <authorList>
            <person name="Goeker M."/>
        </authorList>
    </citation>
    <scope>NUCLEOTIDE SEQUENCE [LARGE SCALE GENOMIC DNA]</scope>
    <source>
        <strain evidence="2 3">DSM 17976</strain>
    </source>
</reference>
<keyword evidence="1" id="KW-0732">Signal</keyword>
<protein>
    <submittedName>
        <fullName evidence="2">Mono/diheme cytochrome c family protein</fullName>
    </submittedName>
</protein>
<accession>A0A7W5ZG85</accession>
<dbReference type="RefSeq" id="WP_183971533.1">
    <property type="nucleotide sequence ID" value="NZ_JACIBY010000001.1"/>
</dbReference>
<organism evidence="2 3">
    <name type="scientific">Runella defluvii</name>
    <dbReference type="NCBI Taxonomy" id="370973"/>
    <lineage>
        <taxon>Bacteria</taxon>
        <taxon>Pseudomonadati</taxon>
        <taxon>Bacteroidota</taxon>
        <taxon>Cytophagia</taxon>
        <taxon>Cytophagales</taxon>
        <taxon>Spirosomataceae</taxon>
        <taxon>Runella</taxon>
    </lineage>
</organism>
<evidence type="ECO:0000313" key="2">
    <source>
        <dbReference type="EMBL" id="MBB3836763.1"/>
    </source>
</evidence>
<keyword evidence="3" id="KW-1185">Reference proteome</keyword>
<dbReference type="Proteomes" id="UP000541352">
    <property type="component" value="Unassembled WGS sequence"/>
</dbReference>
<dbReference type="InterPro" id="IPR036909">
    <property type="entry name" value="Cyt_c-like_dom_sf"/>
</dbReference>
<sequence length="121" mass="13323">MNRLSRQMLVCLSLVGVSLLPACSTSSVDPATDTSTTKVAFEHATAKPIFDTYCASCHASGKSNYRDWLYDPTDYTTTIKGKISTIYNEVYVKKSMPEGTKLSTTELAVFKAWYDAGYPAK</sequence>
<proteinExistence type="predicted"/>